<evidence type="ECO:0000313" key="5">
    <source>
        <dbReference type="EMBL" id="MCS7480854.1"/>
    </source>
</evidence>
<evidence type="ECO:0000313" key="6">
    <source>
        <dbReference type="Proteomes" id="UP001141259"/>
    </source>
</evidence>
<evidence type="ECO:0000256" key="2">
    <source>
        <dbReference type="ARBA" id="ARBA00006411"/>
    </source>
</evidence>
<dbReference type="Proteomes" id="UP001141259">
    <property type="component" value="Unassembled WGS sequence"/>
</dbReference>
<keyword evidence="3" id="KW-0963">Cytoplasm</keyword>
<dbReference type="EMBL" id="JANYMP010000015">
    <property type="protein sequence ID" value="MCS7480854.1"/>
    <property type="molecule type" value="Genomic_DNA"/>
</dbReference>
<protein>
    <submittedName>
        <fullName evidence="5">ESX secretion-associated protein EspG</fullName>
    </submittedName>
</protein>
<keyword evidence="4" id="KW-0143">Chaperone</keyword>
<comment type="caution">
    <text evidence="5">The sequence shown here is derived from an EMBL/GenBank/DDBJ whole genome shotgun (WGS) entry which is preliminary data.</text>
</comment>
<name>A0A9X3A2N4_9PSEU</name>
<accession>A0A9X3A2N4</accession>
<evidence type="ECO:0000256" key="3">
    <source>
        <dbReference type="ARBA" id="ARBA00022490"/>
    </source>
</evidence>
<comment type="similarity">
    <text evidence="2">Belongs to the EspG family.</text>
</comment>
<evidence type="ECO:0000256" key="1">
    <source>
        <dbReference type="ARBA" id="ARBA00004496"/>
    </source>
</evidence>
<organism evidence="5 6">
    <name type="scientific">Umezawaea endophytica</name>
    <dbReference type="NCBI Taxonomy" id="1654476"/>
    <lineage>
        <taxon>Bacteria</taxon>
        <taxon>Bacillati</taxon>
        <taxon>Actinomycetota</taxon>
        <taxon>Actinomycetes</taxon>
        <taxon>Pseudonocardiales</taxon>
        <taxon>Pseudonocardiaceae</taxon>
        <taxon>Umezawaea</taxon>
    </lineage>
</organism>
<comment type="subcellular location">
    <subcellularLocation>
        <location evidence="1">Cytoplasm</location>
    </subcellularLocation>
</comment>
<dbReference type="RefSeq" id="WP_259626343.1">
    <property type="nucleotide sequence ID" value="NZ_JANYMP010000015.1"/>
</dbReference>
<reference evidence="5" key="1">
    <citation type="submission" date="2022-08" db="EMBL/GenBank/DDBJ databases">
        <authorList>
            <person name="Tistechok S."/>
            <person name="Samborskyy M."/>
            <person name="Roman I."/>
        </authorList>
    </citation>
    <scope>NUCLEOTIDE SEQUENCE</scope>
    <source>
        <strain evidence="5">DSM 103496</strain>
    </source>
</reference>
<dbReference type="AlphaFoldDB" id="A0A9X3A2N4"/>
<dbReference type="Pfam" id="PF14011">
    <property type="entry name" value="ESX-1_EspG"/>
    <property type="match status" value="1"/>
</dbReference>
<dbReference type="InterPro" id="IPR025734">
    <property type="entry name" value="EspG"/>
</dbReference>
<proteinExistence type="inferred from homology"/>
<keyword evidence="6" id="KW-1185">Reference proteome</keyword>
<sequence length="257" mass="27287">MTSPGSLVLSALEFDVVWEAARLTRRNVALDVPSPGITHAERAEFVRNAWASLEGRGLARGGRVTSEIADTLALLGNPQVSIDIWIWAGGRKIKGLAAAADEDAVLAVVDGAEVWLIESRGSALAEAAVSVAGDMPAGFGRSISLPNDVLRAASDEAGRNPEKLVLALERKGLPLSDAQELARMADGMGTRGQFGAERARHGGPPARADRVVAFHDTTSGRFLHQVRPSTDGRNWSTITPVDNARLAGCLWELLQEV</sequence>
<gene>
    <name evidence="5" type="ORF">NZH93_28690</name>
</gene>
<evidence type="ECO:0000256" key="4">
    <source>
        <dbReference type="ARBA" id="ARBA00023186"/>
    </source>
</evidence>